<keyword evidence="10" id="KW-1185">Reference proteome</keyword>
<dbReference type="GO" id="GO:0005886">
    <property type="term" value="C:plasma membrane"/>
    <property type="evidence" value="ECO:0007669"/>
    <property type="project" value="UniProtKB-SubCell"/>
</dbReference>
<evidence type="ECO:0000256" key="4">
    <source>
        <dbReference type="ARBA" id="ARBA00022989"/>
    </source>
</evidence>
<feature type="domain" description="ABC3 transporter permease C-terminal" evidence="8">
    <location>
        <begin position="341"/>
        <end position="406"/>
    </location>
</feature>
<evidence type="ECO:0000256" key="2">
    <source>
        <dbReference type="ARBA" id="ARBA00022475"/>
    </source>
</evidence>
<feature type="transmembrane region" description="Helical" evidence="7">
    <location>
        <begin position="864"/>
        <end position="888"/>
    </location>
</feature>
<dbReference type="PANTHER" id="PTHR30572:SF4">
    <property type="entry name" value="ABC TRANSPORTER PERMEASE YTRF"/>
    <property type="match status" value="1"/>
</dbReference>
<comment type="similarity">
    <text evidence="6">Belongs to the ABC-4 integral membrane protein family.</text>
</comment>
<evidence type="ECO:0000256" key="1">
    <source>
        <dbReference type="ARBA" id="ARBA00004651"/>
    </source>
</evidence>
<dbReference type="Pfam" id="PF02687">
    <property type="entry name" value="FtsX"/>
    <property type="match status" value="2"/>
</dbReference>
<evidence type="ECO:0000313" key="10">
    <source>
        <dbReference type="Proteomes" id="UP000636458"/>
    </source>
</evidence>
<evidence type="ECO:0000256" key="5">
    <source>
        <dbReference type="ARBA" id="ARBA00023136"/>
    </source>
</evidence>
<feature type="transmembrane region" description="Helical" evidence="7">
    <location>
        <begin position="331"/>
        <end position="356"/>
    </location>
</feature>
<comment type="caution">
    <text evidence="9">The sequence shown here is derived from an EMBL/GenBank/DDBJ whole genome shotgun (WGS) entry which is preliminary data.</text>
</comment>
<feature type="domain" description="ABC3 transporter permease C-terminal" evidence="8">
    <location>
        <begin position="770"/>
        <end position="892"/>
    </location>
</feature>
<feature type="transmembrane region" description="Helical" evidence="7">
    <location>
        <begin position="376"/>
        <end position="403"/>
    </location>
</feature>
<dbReference type="GO" id="GO:0022857">
    <property type="term" value="F:transmembrane transporter activity"/>
    <property type="evidence" value="ECO:0007669"/>
    <property type="project" value="TreeGrafter"/>
</dbReference>
<keyword evidence="3 7" id="KW-0812">Transmembrane</keyword>
<dbReference type="InterPro" id="IPR050250">
    <property type="entry name" value="Macrolide_Exporter_MacB"/>
</dbReference>
<feature type="transmembrane region" description="Helical" evidence="7">
    <location>
        <begin position="409"/>
        <end position="430"/>
    </location>
</feature>
<feature type="transmembrane region" description="Helical" evidence="7">
    <location>
        <begin position="451"/>
        <end position="472"/>
    </location>
</feature>
<name>A0A934SSQ9_9MICO</name>
<dbReference type="PANTHER" id="PTHR30572">
    <property type="entry name" value="MEMBRANE COMPONENT OF TRANSPORTER-RELATED"/>
    <property type="match status" value="1"/>
</dbReference>
<keyword evidence="5 7" id="KW-0472">Membrane</keyword>
<sequence length="903" mass="93780">MTRYRLPRLLLRQLRADATAHVALACVVLLLSGLIAALPLAVRSLQSEEIGYRLSRLDLGLRDVTSATDDLPAIDVDGRTTSAVFSPTTDGLAALRKAQPQPLRSRLGTAQYLTLTDPAFANTPPRTSDPTLQLRFLIAPDLARRVTVAAGSAPTAFDSIGAGGPPVQVMMTKANAESVRWAIGETRSITLGLAQAVPVQLSGTFTARDPRDRYWSLDASALTPERKTVVTGSEVQKFRVSSVVIDAASWPALADSFQTATTLVRYPTSAAALAPSDAERLLPQLRRFTATTQTVVDPTQTTRRSLTSISFRAPQTDVFALAVDRNRSATAVVILVVVGPLGVAVAVIWLLARLIVLRRRDALQLLKARGASATQLTLALAAETLALTLPAAAIGAAGAFLILGFRADALPGPILLGLVPGAVMAIASVTGRIGRRGRSDLGARSPRLGRLIGEVLVLALTVVAVILLRQRGFSTASGRGFDPLLAAVPLLLSISAAVLVLRVYPLPLLTLQRRLTRDRGLVGHLGATRAVRDPAAGLAPVLAMVVGFAVAVFSGVLVGTLQTGVEVAAQSAVGADLRVTGVQLADADLTKLRAVDGVADAAGIYAVSNPTDAYVGDSTVSVTVIVTDAARLSSVQRDLAQPLPLTGLAATGGALPLLIAASPDLSDAMREPVSLGDTRVRAIAALRTTALTADENWVLVDRPRAADLGVTLFRPEVALVRVDAGADPQAVARGIRSSLGADARVSTPDEQAQQYRSSPASSGLQALLIAIIAVVGLLCAAAVVLALLIAAKPRERLLALLRTLGMSRRQSRGTIAWEVAPSAVAALAAGASLGLVLPLITLAGVDLRPFTGGLEQPTQSIDPVPLLLLVGGFIVVVVGAAGVAIAVGRRANIARTLRTSGEG</sequence>
<feature type="transmembrane region" description="Helical" evidence="7">
    <location>
        <begin position="484"/>
        <end position="504"/>
    </location>
</feature>
<reference evidence="9" key="1">
    <citation type="submission" date="2021-01" db="EMBL/GenBank/DDBJ databases">
        <title>Lacisediminihabitans sp. nov. strain G11-30, isolated from Antarctic Soil.</title>
        <authorList>
            <person name="Li J."/>
        </authorList>
    </citation>
    <scope>NUCLEOTIDE SEQUENCE</scope>
    <source>
        <strain evidence="9">G11-30</strain>
    </source>
</reference>
<proteinExistence type="inferred from homology"/>
<dbReference type="EMBL" id="JAEPES010000004">
    <property type="protein sequence ID" value="MBK4348308.1"/>
    <property type="molecule type" value="Genomic_DNA"/>
</dbReference>
<accession>A0A934SSQ9</accession>
<feature type="transmembrane region" description="Helical" evidence="7">
    <location>
        <begin position="21"/>
        <end position="42"/>
    </location>
</feature>
<comment type="subcellular location">
    <subcellularLocation>
        <location evidence="1">Cell membrane</location>
        <topology evidence="1">Multi-pass membrane protein</topology>
    </subcellularLocation>
</comment>
<protein>
    <submittedName>
        <fullName evidence="9">FtsX-like permease family protein</fullName>
    </submittedName>
</protein>
<evidence type="ECO:0000259" key="8">
    <source>
        <dbReference type="Pfam" id="PF02687"/>
    </source>
</evidence>
<evidence type="ECO:0000256" key="7">
    <source>
        <dbReference type="SAM" id="Phobius"/>
    </source>
</evidence>
<gene>
    <name evidence="9" type="ORF">IV501_11745</name>
</gene>
<dbReference type="AlphaFoldDB" id="A0A934SSQ9"/>
<evidence type="ECO:0000256" key="3">
    <source>
        <dbReference type="ARBA" id="ARBA00022692"/>
    </source>
</evidence>
<keyword evidence="4 7" id="KW-1133">Transmembrane helix</keyword>
<feature type="transmembrane region" description="Helical" evidence="7">
    <location>
        <begin position="766"/>
        <end position="791"/>
    </location>
</feature>
<dbReference type="RefSeq" id="WP_200556526.1">
    <property type="nucleotide sequence ID" value="NZ_JAEPES010000004.1"/>
</dbReference>
<evidence type="ECO:0000313" key="9">
    <source>
        <dbReference type="EMBL" id="MBK4348308.1"/>
    </source>
</evidence>
<dbReference type="InterPro" id="IPR003838">
    <property type="entry name" value="ABC3_permease_C"/>
</dbReference>
<organism evidence="9 10">
    <name type="scientific">Lacisediminihabitans changchengi</name>
    <dbReference type="NCBI Taxonomy" id="2787634"/>
    <lineage>
        <taxon>Bacteria</taxon>
        <taxon>Bacillati</taxon>
        <taxon>Actinomycetota</taxon>
        <taxon>Actinomycetes</taxon>
        <taxon>Micrococcales</taxon>
        <taxon>Microbacteriaceae</taxon>
        <taxon>Lacisediminihabitans</taxon>
    </lineage>
</organism>
<feature type="transmembrane region" description="Helical" evidence="7">
    <location>
        <begin position="815"/>
        <end position="844"/>
    </location>
</feature>
<evidence type="ECO:0000256" key="6">
    <source>
        <dbReference type="ARBA" id="ARBA00038076"/>
    </source>
</evidence>
<keyword evidence="2" id="KW-1003">Cell membrane</keyword>
<feature type="transmembrane region" description="Helical" evidence="7">
    <location>
        <begin position="538"/>
        <end position="561"/>
    </location>
</feature>
<dbReference type="Proteomes" id="UP000636458">
    <property type="component" value="Unassembled WGS sequence"/>
</dbReference>